<keyword evidence="3" id="KW-1185">Reference proteome</keyword>
<protein>
    <submittedName>
        <fullName evidence="2">Uncharacterized protein</fullName>
    </submittedName>
</protein>
<comment type="caution">
    <text evidence="2">The sequence shown here is derived from an EMBL/GenBank/DDBJ whole genome shotgun (WGS) entry which is preliminary data.</text>
</comment>
<dbReference type="Proteomes" id="UP000314294">
    <property type="component" value="Unassembled WGS sequence"/>
</dbReference>
<accession>A0A4Z2ETE5</accession>
<proteinExistence type="predicted"/>
<dbReference type="AlphaFoldDB" id="A0A4Z2ETE5"/>
<evidence type="ECO:0000256" key="1">
    <source>
        <dbReference type="SAM" id="MobiDB-lite"/>
    </source>
</evidence>
<reference evidence="2 3" key="1">
    <citation type="submission" date="2019-03" db="EMBL/GenBank/DDBJ databases">
        <title>First draft genome of Liparis tanakae, snailfish: a comprehensive survey of snailfish specific genes.</title>
        <authorList>
            <person name="Kim W."/>
            <person name="Song I."/>
            <person name="Jeong J.-H."/>
            <person name="Kim D."/>
            <person name="Kim S."/>
            <person name="Ryu S."/>
            <person name="Song J.Y."/>
            <person name="Lee S.K."/>
        </authorList>
    </citation>
    <scope>NUCLEOTIDE SEQUENCE [LARGE SCALE GENOMIC DNA]</scope>
    <source>
        <tissue evidence="2">Muscle</tissue>
    </source>
</reference>
<dbReference type="EMBL" id="SRLO01002870">
    <property type="protein sequence ID" value="TNN32176.1"/>
    <property type="molecule type" value="Genomic_DNA"/>
</dbReference>
<feature type="region of interest" description="Disordered" evidence="1">
    <location>
        <begin position="46"/>
        <end position="67"/>
    </location>
</feature>
<name>A0A4Z2ETE5_9TELE</name>
<evidence type="ECO:0000313" key="2">
    <source>
        <dbReference type="EMBL" id="TNN32176.1"/>
    </source>
</evidence>
<gene>
    <name evidence="2" type="ORF">EYF80_057664</name>
</gene>
<feature type="compositionally biased region" description="Basic and acidic residues" evidence="1">
    <location>
        <begin position="49"/>
        <end position="64"/>
    </location>
</feature>
<organism evidence="2 3">
    <name type="scientific">Liparis tanakae</name>
    <name type="common">Tanaka's snailfish</name>
    <dbReference type="NCBI Taxonomy" id="230148"/>
    <lineage>
        <taxon>Eukaryota</taxon>
        <taxon>Metazoa</taxon>
        <taxon>Chordata</taxon>
        <taxon>Craniata</taxon>
        <taxon>Vertebrata</taxon>
        <taxon>Euteleostomi</taxon>
        <taxon>Actinopterygii</taxon>
        <taxon>Neopterygii</taxon>
        <taxon>Teleostei</taxon>
        <taxon>Neoteleostei</taxon>
        <taxon>Acanthomorphata</taxon>
        <taxon>Eupercaria</taxon>
        <taxon>Perciformes</taxon>
        <taxon>Cottioidei</taxon>
        <taxon>Cottales</taxon>
        <taxon>Liparidae</taxon>
        <taxon>Liparis</taxon>
    </lineage>
</organism>
<sequence length="129" mass="14860">MKEYTRLTAVSPYYFNIDKPTIPAVRDGGKRKNMWGKSGRIMRGRWKNKTGEERRNKKRSEMCDKKRRNKKVCMWGLEKGQEKETERKGEEEEGLAKWWVAEAGGSRPMPSGGWVWGGMTQSAAAFLSV</sequence>
<evidence type="ECO:0000313" key="3">
    <source>
        <dbReference type="Proteomes" id="UP000314294"/>
    </source>
</evidence>